<comment type="caution">
    <text evidence="2">The sequence shown here is derived from an EMBL/GenBank/DDBJ whole genome shotgun (WGS) entry which is preliminary data.</text>
</comment>
<evidence type="ECO:0000313" key="3">
    <source>
        <dbReference type="Proteomes" id="UP000262917"/>
    </source>
</evidence>
<dbReference type="PROSITE" id="PS51257">
    <property type="entry name" value="PROKAR_LIPOPROTEIN"/>
    <property type="match status" value="1"/>
</dbReference>
<proteinExistence type="predicted"/>
<dbReference type="EMBL" id="QVPD01000006">
    <property type="protein sequence ID" value="RFP60570.1"/>
    <property type="molecule type" value="Genomic_DNA"/>
</dbReference>
<dbReference type="Proteomes" id="UP000262917">
    <property type="component" value="Unassembled WGS sequence"/>
</dbReference>
<gene>
    <name evidence="2" type="ORF">D0Y53_07695</name>
</gene>
<keyword evidence="3" id="KW-1185">Reference proteome</keyword>
<feature type="coiled-coil region" evidence="1">
    <location>
        <begin position="226"/>
        <end position="313"/>
    </location>
</feature>
<protein>
    <submittedName>
        <fullName evidence="2">DUF4398 domain-containing protein</fullName>
    </submittedName>
</protein>
<accession>A0A372DLX1</accession>
<keyword evidence="1" id="KW-0175">Coiled coil</keyword>
<organism evidence="2 3">
    <name type="scientific">Cognatiluteimonas weifangensis</name>
    <dbReference type="NCBI Taxonomy" id="2303539"/>
    <lineage>
        <taxon>Bacteria</taxon>
        <taxon>Pseudomonadati</taxon>
        <taxon>Pseudomonadota</taxon>
        <taxon>Gammaproteobacteria</taxon>
        <taxon>Lysobacterales</taxon>
        <taxon>Lysobacteraceae</taxon>
        <taxon>Cognatiluteimonas</taxon>
    </lineage>
</organism>
<evidence type="ECO:0000313" key="2">
    <source>
        <dbReference type="EMBL" id="RFP60570.1"/>
    </source>
</evidence>
<dbReference type="Gene3D" id="1.20.1270.390">
    <property type="match status" value="1"/>
</dbReference>
<sequence length="331" mass="34746">MAARRPFAPAPPMNASFAQIRFPLLAALLALGGCATLPPPTAELAAAQQALARADAADADQYAADILATARVELTQAQAALAASRQGEARTLAVAAAAAGELAYTQSHTETLRQEYAQRRDEIAGLRRQLQLADEPADALPGDVTAVTAAEDDAPAARLQALEADPRLAGLAAYQRLQAHQALEALAAARRSQQAAALVLAARRVSTAELAAHGELLERAIERLDRTRSELLVEASRREAERARQEAERLRIQAQIQAEEAQRLRAAAEAEAAARQQAEAVIIDVGGAQAAKLKAARKRAAELARQEAELMAAQKAAAAAAGDAGDAKTPR</sequence>
<name>A0A372DLX1_9GAMM</name>
<reference evidence="2 3" key="1">
    <citation type="submission" date="2018-08" db="EMBL/GenBank/DDBJ databases">
        <title>Lysobacter weifangensis sp. nov., a new member of the family 'Xanthomonadaceae', isolated from soil in a farmland.</title>
        <authorList>
            <person name="Zhao H."/>
        </authorList>
    </citation>
    <scope>NUCLEOTIDE SEQUENCE [LARGE SCALE GENOMIC DNA]</scope>
    <source>
        <strain evidence="2 3">WF-2</strain>
    </source>
</reference>
<evidence type="ECO:0000256" key="1">
    <source>
        <dbReference type="SAM" id="Coils"/>
    </source>
</evidence>
<dbReference type="AlphaFoldDB" id="A0A372DLX1"/>